<dbReference type="STRING" id="137246.A0A401RGZ0"/>
<comment type="caution">
    <text evidence="1">The sequence shown here is derived from an EMBL/GenBank/DDBJ whole genome shotgun (WGS) entry which is preliminary data.</text>
</comment>
<sequence length="77" mass="9085">FRKMKLKQRKLREQVSAMMDISKMQLLLQDMNVRMMESYAEMENNLAALVTKVDRLSAAFEELPRLICDTFNRQKTG</sequence>
<organism evidence="1 2">
    <name type="scientific">Chiloscyllium punctatum</name>
    <name type="common">Brownbanded bambooshark</name>
    <name type="synonym">Hemiscyllium punctatum</name>
    <dbReference type="NCBI Taxonomy" id="137246"/>
    <lineage>
        <taxon>Eukaryota</taxon>
        <taxon>Metazoa</taxon>
        <taxon>Chordata</taxon>
        <taxon>Craniata</taxon>
        <taxon>Vertebrata</taxon>
        <taxon>Chondrichthyes</taxon>
        <taxon>Elasmobranchii</taxon>
        <taxon>Galeomorphii</taxon>
        <taxon>Galeoidea</taxon>
        <taxon>Orectolobiformes</taxon>
        <taxon>Hemiscylliidae</taxon>
        <taxon>Chiloscyllium</taxon>
    </lineage>
</organism>
<evidence type="ECO:0000313" key="2">
    <source>
        <dbReference type="Proteomes" id="UP000287033"/>
    </source>
</evidence>
<dbReference type="GO" id="GO:0005516">
    <property type="term" value="F:calmodulin binding"/>
    <property type="evidence" value="ECO:0007669"/>
    <property type="project" value="InterPro"/>
</dbReference>
<dbReference type="Proteomes" id="UP000287033">
    <property type="component" value="Unassembled WGS sequence"/>
</dbReference>
<reference evidence="1 2" key="1">
    <citation type="journal article" date="2018" name="Nat. Ecol. Evol.">
        <title>Shark genomes provide insights into elasmobranch evolution and the origin of vertebrates.</title>
        <authorList>
            <person name="Hara Y"/>
            <person name="Yamaguchi K"/>
            <person name="Onimaru K"/>
            <person name="Kadota M"/>
            <person name="Koyanagi M"/>
            <person name="Keeley SD"/>
            <person name="Tatsumi K"/>
            <person name="Tanaka K"/>
            <person name="Motone F"/>
            <person name="Kageyama Y"/>
            <person name="Nozu R"/>
            <person name="Adachi N"/>
            <person name="Nishimura O"/>
            <person name="Nakagawa R"/>
            <person name="Tanegashima C"/>
            <person name="Kiyatake I"/>
            <person name="Matsumoto R"/>
            <person name="Murakumo K"/>
            <person name="Nishida K"/>
            <person name="Terakita A"/>
            <person name="Kuratani S"/>
            <person name="Sato K"/>
            <person name="Hyodo S Kuraku.S."/>
        </authorList>
    </citation>
    <scope>NUCLEOTIDE SEQUENCE [LARGE SCALE GENOMIC DNA]</scope>
</reference>
<keyword evidence="2" id="KW-1185">Reference proteome</keyword>
<evidence type="ECO:0000313" key="1">
    <source>
        <dbReference type="EMBL" id="GCC17428.1"/>
    </source>
</evidence>
<dbReference type="AlphaFoldDB" id="A0A401RGZ0"/>
<name>A0A401RGZ0_CHIPU</name>
<dbReference type="SUPFAM" id="SSF81327">
    <property type="entry name" value="Small-conductance potassium channel"/>
    <property type="match status" value="1"/>
</dbReference>
<evidence type="ECO:0008006" key="3">
    <source>
        <dbReference type="Google" id="ProtNLM"/>
    </source>
</evidence>
<proteinExistence type="predicted"/>
<dbReference type="OrthoDB" id="73653at2759"/>
<dbReference type="GO" id="GO:0015269">
    <property type="term" value="F:calcium-activated potassium channel activity"/>
    <property type="evidence" value="ECO:0007669"/>
    <property type="project" value="InterPro"/>
</dbReference>
<dbReference type="EMBL" id="BEZZ01006857">
    <property type="protein sequence ID" value="GCC17428.1"/>
    <property type="molecule type" value="Genomic_DNA"/>
</dbReference>
<gene>
    <name evidence="1" type="ORF">chiPu_0022287</name>
</gene>
<dbReference type="InterPro" id="IPR036122">
    <property type="entry name" value="CaM-bd_dom_sf"/>
</dbReference>
<accession>A0A401RGZ0</accession>
<dbReference type="GO" id="GO:0016020">
    <property type="term" value="C:membrane"/>
    <property type="evidence" value="ECO:0007669"/>
    <property type="project" value="InterPro"/>
</dbReference>
<feature type="non-terminal residue" evidence="1">
    <location>
        <position position="1"/>
    </location>
</feature>
<protein>
    <recommendedName>
        <fullName evidence="3">Calmodulin-binding domain-containing protein</fullName>
    </recommendedName>
</protein>